<dbReference type="Pfam" id="PF04107">
    <property type="entry name" value="GCS2"/>
    <property type="match status" value="1"/>
</dbReference>
<dbReference type="InterPro" id="IPR050141">
    <property type="entry name" value="GCL_type2/YbdK_subfam"/>
</dbReference>
<keyword evidence="3 5" id="KW-0067">ATP-binding</keyword>
<dbReference type="NCBIfam" id="TIGR02050">
    <property type="entry name" value="gshA_cyan_rel"/>
    <property type="match status" value="1"/>
</dbReference>
<dbReference type="InterPro" id="IPR006336">
    <property type="entry name" value="GCS2"/>
</dbReference>
<comment type="similarity">
    <text evidence="5">Belongs to the glutamate--cysteine ligase type 2 family. YbdK subfamily.</text>
</comment>
<reference evidence="6" key="1">
    <citation type="journal article" date="2020" name="mSystems">
        <title>Genome- and Community-Level Interaction Insights into Carbon Utilization and Element Cycling Functions of Hydrothermarchaeota in Hydrothermal Sediment.</title>
        <authorList>
            <person name="Zhou Z."/>
            <person name="Liu Y."/>
            <person name="Xu W."/>
            <person name="Pan J."/>
            <person name="Luo Z.H."/>
            <person name="Li M."/>
        </authorList>
    </citation>
    <scope>NUCLEOTIDE SEQUENCE [LARGE SCALE GENOMIC DNA]</scope>
    <source>
        <strain evidence="6">SpSt-289</strain>
    </source>
</reference>
<dbReference type="EC" id="6.3.2.2" evidence="5"/>
<keyword evidence="1 5" id="KW-0436">Ligase</keyword>
<gene>
    <name evidence="6" type="ORF">ENQ20_14190</name>
</gene>
<dbReference type="InterPro" id="IPR014746">
    <property type="entry name" value="Gln_synth/guanido_kin_cat_dom"/>
</dbReference>
<dbReference type="Gene3D" id="3.30.590.20">
    <property type="match status" value="1"/>
</dbReference>
<organism evidence="6">
    <name type="scientific">Caldilinea aerophila</name>
    <dbReference type="NCBI Taxonomy" id="133453"/>
    <lineage>
        <taxon>Bacteria</taxon>
        <taxon>Bacillati</taxon>
        <taxon>Chloroflexota</taxon>
        <taxon>Caldilineae</taxon>
        <taxon>Caldilineales</taxon>
        <taxon>Caldilineaceae</taxon>
        <taxon>Caldilinea</taxon>
    </lineage>
</organism>
<comment type="function">
    <text evidence="5">ATP-dependent carboxylate-amine ligase which exhibits weak glutamate--cysteine ligase activity.</text>
</comment>
<dbReference type="HAMAP" id="MF_01609">
    <property type="entry name" value="Glu_cys_ligase_2"/>
    <property type="match status" value="1"/>
</dbReference>
<dbReference type="NCBIfam" id="NF010039">
    <property type="entry name" value="PRK13515.1"/>
    <property type="match status" value="1"/>
</dbReference>
<keyword evidence="2 5" id="KW-0547">Nucleotide-binding</keyword>
<evidence type="ECO:0000256" key="1">
    <source>
        <dbReference type="ARBA" id="ARBA00022598"/>
    </source>
</evidence>
<dbReference type="GO" id="GO:0004357">
    <property type="term" value="F:glutamate-cysteine ligase activity"/>
    <property type="evidence" value="ECO:0007669"/>
    <property type="project" value="UniProtKB-EC"/>
</dbReference>
<dbReference type="InterPro" id="IPR011793">
    <property type="entry name" value="YbdK"/>
</dbReference>
<dbReference type="SUPFAM" id="SSF55931">
    <property type="entry name" value="Glutamine synthetase/guanido kinase"/>
    <property type="match status" value="1"/>
</dbReference>
<dbReference type="PANTHER" id="PTHR36510">
    <property type="entry name" value="GLUTAMATE--CYSTEINE LIGASE 2-RELATED"/>
    <property type="match status" value="1"/>
</dbReference>
<dbReference type="GO" id="GO:0042398">
    <property type="term" value="P:modified amino acid biosynthetic process"/>
    <property type="evidence" value="ECO:0007669"/>
    <property type="project" value="InterPro"/>
</dbReference>
<dbReference type="PANTHER" id="PTHR36510:SF1">
    <property type="entry name" value="GLUTAMATE--CYSTEINE LIGASE 2-RELATED"/>
    <property type="match status" value="1"/>
</dbReference>
<evidence type="ECO:0000313" key="6">
    <source>
        <dbReference type="EMBL" id="HDX32617.1"/>
    </source>
</evidence>
<evidence type="ECO:0000256" key="5">
    <source>
        <dbReference type="HAMAP-Rule" id="MF_01609"/>
    </source>
</evidence>
<evidence type="ECO:0000256" key="4">
    <source>
        <dbReference type="ARBA" id="ARBA00048819"/>
    </source>
</evidence>
<evidence type="ECO:0000256" key="2">
    <source>
        <dbReference type="ARBA" id="ARBA00022741"/>
    </source>
</evidence>
<evidence type="ECO:0000256" key="3">
    <source>
        <dbReference type="ARBA" id="ARBA00022840"/>
    </source>
</evidence>
<comment type="caution">
    <text evidence="6">The sequence shown here is derived from an EMBL/GenBank/DDBJ whole genome shotgun (WGS) entry which is preliminary data.</text>
</comment>
<dbReference type="EMBL" id="DSMG01000145">
    <property type="protein sequence ID" value="HDX32617.1"/>
    <property type="molecule type" value="Genomic_DNA"/>
</dbReference>
<proteinExistence type="inferred from homology"/>
<dbReference type="GO" id="GO:0005524">
    <property type="term" value="F:ATP binding"/>
    <property type="evidence" value="ECO:0007669"/>
    <property type="project" value="UniProtKB-KW"/>
</dbReference>
<comment type="catalytic activity">
    <reaction evidence="4 5">
        <text>L-cysteine + L-glutamate + ATP = gamma-L-glutamyl-L-cysteine + ADP + phosphate + H(+)</text>
        <dbReference type="Rhea" id="RHEA:13285"/>
        <dbReference type="ChEBI" id="CHEBI:15378"/>
        <dbReference type="ChEBI" id="CHEBI:29985"/>
        <dbReference type="ChEBI" id="CHEBI:30616"/>
        <dbReference type="ChEBI" id="CHEBI:35235"/>
        <dbReference type="ChEBI" id="CHEBI:43474"/>
        <dbReference type="ChEBI" id="CHEBI:58173"/>
        <dbReference type="ChEBI" id="CHEBI:456216"/>
        <dbReference type="EC" id="6.3.2.2"/>
    </reaction>
</comment>
<dbReference type="AlphaFoldDB" id="A0A7C1FH33"/>
<sequence length="369" mass="42280">MIKPSLTIGIEEEYQIIDPETRELRSFITQFIDGERVIMVEREIKPELHQAMVEMGTPVCHTLEQAREELIKQRRFIVDLAAQKGLAVVAAATHPFSRWLNQPVTPLPRYKGVLEEMQMLAQRLLIFGMHVHIGIEDRAFAIDTMNVVRYMLPHVLALSTSSPFWSGRKTGLKSYRSAVFADFPRSGTAEICRTVADWDNLVGTLVRTGCIPDASKIWWDCRPHHKYPTLEFRICDICTRVDEAIAIAGLFQALVLWLWKLRQRNITFRVYRTELIDENRWRAARYGVDGKLIDFGKTEELPTRALIRELLDLVGEEIDELGIRPLLRPIEDILIHGTSADRQLRVFDASDGDLKAVVDHLIAETKEGL</sequence>
<name>A0A7C1FH33_9CHLR</name>
<protein>
    <recommendedName>
        <fullName evidence="5">Putative glutamate--cysteine ligase 2</fullName>
        <ecNumber evidence="5">6.3.2.2</ecNumber>
    </recommendedName>
    <alternativeName>
        <fullName evidence="5">Gamma-glutamylcysteine synthetase 2</fullName>
        <shortName evidence="5">GCS 2</shortName>
        <shortName evidence="5">Gamma-GCS 2</shortName>
    </alternativeName>
</protein>
<accession>A0A7C1FH33</accession>